<name>A0A1Q3A3M9_ZYGRO</name>
<sequence>MVQEVNNIPSSNGYQRHSEQDSQGTYKGKRENVDSAANSSPQPKETSKTKEISLKSHQWFGNFIAKNEVPRKSFHSSIGFITLYLYTQNVDYTKIKWPLIYAFIIIGALDLLRLRWPLFNKAYCRTVGALMREKEIHGYNGVLWYLLGLIFSFTFFSKDVAVISLFLLSWSDTAASTFGRKYGHLTPKISGNKSLAGSLAAFTVGVFTCLGFYGYFVPHYHYVNRPGEIAWSPETSFLSLFEISWLGGLVAALSEGIDLFNWDDNFTIPFLSSIFMHCVIVATQKSHPKVHAATQAAISAAQSMHLVPTGTTSTL</sequence>
<organism evidence="3 4">
    <name type="scientific">Zygosaccharomyces rouxii</name>
    <dbReference type="NCBI Taxonomy" id="4956"/>
    <lineage>
        <taxon>Eukaryota</taxon>
        <taxon>Fungi</taxon>
        <taxon>Dikarya</taxon>
        <taxon>Ascomycota</taxon>
        <taxon>Saccharomycotina</taxon>
        <taxon>Saccharomycetes</taxon>
        <taxon>Saccharomycetales</taxon>
        <taxon>Saccharomycetaceae</taxon>
        <taxon>Zygosaccharomyces</taxon>
    </lineage>
</organism>
<proteinExistence type="predicted"/>
<evidence type="ECO:0000256" key="1">
    <source>
        <dbReference type="SAM" id="MobiDB-lite"/>
    </source>
</evidence>
<dbReference type="OMA" id="TKHEVPR"/>
<feature type="transmembrane region" description="Helical" evidence="2">
    <location>
        <begin position="95"/>
        <end position="112"/>
    </location>
</feature>
<accession>A0A1Q3A3M9</accession>
<dbReference type="OrthoDB" id="5673at2759"/>
<dbReference type="PANTHER" id="PTHR31303">
    <property type="entry name" value="CTP-DEPENDENT DIACYLGLYCEROL KINASE 1"/>
    <property type="match status" value="1"/>
</dbReference>
<gene>
    <name evidence="3" type="ORF">ZYGR_0U01720</name>
</gene>
<evidence type="ECO:0000313" key="3">
    <source>
        <dbReference type="EMBL" id="GAV50316.1"/>
    </source>
</evidence>
<keyword evidence="2" id="KW-1133">Transmembrane helix</keyword>
<dbReference type="GO" id="GO:0004143">
    <property type="term" value="F:ATP-dependent diacylglycerol kinase activity"/>
    <property type="evidence" value="ECO:0007669"/>
    <property type="project" value="InterPro"/>
</dbReference>
<dbReference type="GO" id="GO:0141035">
    <property type="term" value="F:CTP-dependent diacylglycerol kinase activity"/>
    <property type="evidence" value="ECO:0007669"/>
    <property type="project" value="EnsemblFungi"/>
</dbReference>
<dbReference type="GO" id="GO:0005789">
    <property type="term" value="C:endoplasmic reticulum membrane"/>
    <property type="evidence" value="ECO:0007669"/>
    <property type="project" value="EnsemblFungi"/>
</dbReference>
<feature type="compositionally biased region" description="Polar residues" evidence="1">
    <location>
        <begin position="35"/>
        <end position="44"/>
    </location>
</feature>
<feature type="compositionally biased region" description="Polar residues" evidence="1">
    <location>
        <begin position="1"/>
        <end position="25"/>
    </location>
</feature>
<dbReference type="eggNOG" id="KOG4453">
    <property type="taxonomic scope" value="Eukaryota"/>
</dbReference>
<dbReference type="InterPro" id="IPR037997">
    <property type="entry name" value="Dgk1-like"/>
</dbReference>
<feature type="transmembrane region" description="Helical" evidence="2">
    <location>
        <begin position="195"/>
        <end position="216"/>
    </location>
</feature>
<evidence type="ECO:0000256" key="2">
    <source>
        <dbReference type="SAM" id="Phobius"/>
    </source>
</evidence>
<feature type="transmembrane region" description="Helical" evidence="2">
    <location>
        <begin position="142"/>
        <end position="168"/>
    </location>
</feature>
<dbReference type="GO" id="GO:0006654">
    <property type="term" value="P:phosphatidic acid biosynthetic process"/>
    <property type="evidence" value="ECO:0007669"/>
    <property type="project" value="EnsemblFungi"/>
</dbReference>
<keyword evidence="2" id="KW-0812">Transmembrane</keyword>
<dbReference type="Proteomes" id="UP000187013">
    <property type="component" value="Unassembled WGS sequence"/>
</dbReference>
<comment type="caution">
    <text evidence="3">The sequence shown here is derived from an EMBL/GenBank/DDBJ whole genome shotgun (WGS) entry which is preliminary data.</text>
</comment>
<evidence type="ECO:0008006" key="5">
    <source>
        <dbReference type="Google" id="ProtNLM"/>
    </source>
</evidence>
<dbReference type="PANTHER" id="PTHR31303:SF1">
    <property type="entry name" value="CTP-DEPENDENT DIACYLGLYCEROL KINASE 1"/>
    <property type="match status" value="1"/>
</dbReference>
<reference evidence="3 4" key="1">
    <citation type="submission" date="2016-08" db="EMBL/GenBank/DDBJ databases">
        <title>Draft genome sequence of allopolyploid Zygosaccharomyces rouxii.</title>
        <authorList>
            <person name="Watanabe J."/>
            <person name="Uehara K."/>
            <person name="Mogi Y."/>
            <person name="Tsukioka Y."/>
        </authorList>
    </citation>
    <scope>NUCLEOTIDE SEQUENCE [LARGE SCALE GENOMIC DNA]</scope>
    <source>
        <strain evidence="3 4">NBRC 110957</strain>
    </source>
</reference>
<keyword evidence="2" id="KW-0472">Membrane</keyword>
<dbReference type="GO" id="GO:2001210">
    <property type="term" value="P:regulation of isopentenyl diphosphate biosynthetic process, mevalonate pathway"/>
    <property type="evidence" value="ECO:0007669"/>
    <property type="project" value="EnsemblFungi"/>
</dbReference>
<feature type="region of interest" description="Disordered" evidence="1">
    <location>
        <begin position="1"/>
        <end position="50"/>
    </location>
</feature>
<evidence type="ECO:0000313" key="4">
    <source>
        <dbReference type="Proteomes" id="UP000187013"/>
    </source>
</evidence>
<protein>
    <recommendedName>
        <fullName evidence="5">CTP-dependent diacylglycerol kinase 1</fullName>
    </recommendedName>
</protein>
<dbReference type="EMBL" id="BDGX01000021">
    <property type="protein sequence ID" value="GAV50316.1"/>
    <property type="molecule type" value="Genomic_DNA"/>
</dbReference>
<dbReference type="AlphaFoldDB" id="A0A1Q3A3M9"/>